<protein>
    <submittedName>
        <fullName evidence="1">Uncharacterized protein</fullName>
    </submittedName>
</protein>
<dbReference type="AlphaFoldDB" id="A0A9N7TYI2"/>
<name>A0A9N7TYI2_PLEPL</name>
<proteinExistence type="predicted"/>
<organism evidence="1 2">
    <name type="scientific">Pleuronectes platessa</name>
    <name type="common">European plaice</name>
    <dbReference type="NCBI Taxonomy" id="8262"/>
    <lineage>
        <taxon>Eukaryota</taxon>
        <taxon>Metazoa</taxon>
        <taxon>Chordata</taxon>
        <taxon>Craniata</taxon>
        <taxon>Vertebrata</taxon>
        <taxon>Euteleostomi</taxon>
        <taxon>Actinopterygii</taxon>
        <taxon>Neopterygii</taxon>
        <taxon>Teleostei</taxon>
        <taxon>Neoteleostei</taxon>
        <taxon>Acanthomorphata</taxon>
        <taxon>Carangaria</taxon>
        <taxon>Pleuronectiformes</taxon>
        <taxon>Pleuronectoidei</taxon>
        <taxon>Pleuronectidae</taxon>
        <taxon>Pleuronectes</taxon>
    </lineage>
</organism>
<evidence type="ECO:0000313" key="1">
    <source>
        <dbReference type="EMBL" id="CAB1421300.1"/>
    </source>
</evidence>
<comment type="caution">
    <text evidence="1">The sequence shown here is derived from an EMBL/GenBank/DDBJ whole genome shotgun (WGS) entry which is preliminary data.</text>
</comment>
<sequence length="117" mass="13481">MISTRISDFSLFPPVMNEESILKPEALKTEETRRRGDEETRTRRYKMWQRVKRRQEQWTETDINTSVSSCGHAAPWTLLSAAAPSAEGEGHWVEMVPVGMKPVSVEEMLHLMVPLRL</sequence>
<evidence type="ECO:0000313" key="2">
    <source>
        <dbReference type="Proteomes" id="UP001153269"/>
    </source>
</evidence>
<gene>
    <name evidence="1" type="ORF">PLEPLA_LOCUS9182</name>
</gene>
<keyword evidence="2" id="KW-1185">Reference proteome</keyword>
<dbReference type="EMBL" id="CADEAL010000516">
    <property type="protein sequence ID" value="CAB1421300.1"/>
    <property type="molecule type" value="Genomic_DNA"/>
</dbReference>
<accession>A0A9N7TYI2</accession>
<reference evidence="1" key="1">
    <citation type="submission" date="2020-03" db="EMBL/GenBank/DDBJ databases">
        <authorList>
            <person name="Weist P."/>
        </authorList>
    </citation>
    <scope>NUCLEOTIDE SEQUENCE</scope>
</reference>
<dbReference type="Proteomes" id="UP001153269">
    <property type="component" value="Unassembled WGS sequence"/>
</dbReference>